<keyword evidence="6 12" id="KW-0915">Sodium</keyword>
<accession>A0A5C1EB58</accession>
<evidence type="ECO:0000256" key="6">
    <source>
        <dbReference type="ARBA" id="ARBA00023053"/>
    </source>
</evidence>
<evidence type="ECO:0000256" key="1">
    <source>
        <dbReference type="ARBA" id="ARBA00004651"/>
    </source>
</evidence>
<comment type="subcellular location">
    <subcellularLocation>
        <location evidence="1 12">Cell membrane</location>
        <topology evidence="1 12">Multi-pass membrane protein</topology>
    </subcellularLocation>
</comment>
<dbReference type="Proteomes" id="UP000323671">
    <property type="component" value="Chromosome"/>
</dbReference>
<dbReference type="KEGG" id="otr:OTERR_24990"/>
<dbReference type="GO" id="GO:0046872">
    <property type="term" value="F:metal ion binding"/>
    <property type="evidence" value="ECO:0007669"/>
    <property type="project" value="UniProtKB-KW"/>
</dbReference>
<evidence type="ECO:0000256" key="11">
    <source>
        <dbReference type="ARBA" id="ARBA00035585"/>
    </source>
</evidence>
<keyword evidence="2 12" id="KW-1003">Cell membrane</keyword>
<reference evidence="13 14" key="1">
    <citation type="submission" date="2017-07" db="EMBL/GenBank/DDBJ databases">
        <title>Complete genome sequence of Oryzomicrobium terrae TPP412.</title>
        <authorList>
            <person name="Chiu L.-W."/>
            <person name="Lo K.-J."/>
            <person name="Tsai Y.-M."/>
            <person name="Lin S.-S."/>
            <person name="Kuo C.-H."/>
            <person name="Liu C.-T."/>
        </authorList>
    </citation>
    <scope>NUCLEOTIDE SEQUENCE [LARGE SCALE GENOMIC DNA]</scope>
    <source>
        <strain evidence="13 14">TPP412</strain>
    </source>
</reference>
<dbReference type="InterPro" id="IPR003691">
    <property type="entry name" value="FluC"/>
</dbReference>
<evidence type="ECO:0000256" key="3">
    <source>
        <dbReference type="ARBA" id="ARBA00022519"/>
    </source>
</evidence>
<evidence type="ECO:0000256" key="5">
    <source>
        <dbReference type="ARBA" id="ARBA00022989"/>
    </source>
</evidence>
<comment type="catalytic activity">
    <reaction evidence="11">
        <text>fluoride(in) = fluoride(out)</text>
        <dbReference type="Rhea" id="RHEA:76159"/>
        <dbReference type="ChEBI" id="CHEBI:17051"/>
    </reaction>
    <physiologicalReaction direction="left-to-right" evidence="11">
        <dbReference type="Rhea" id="RHEA:76160"/>
    </physiologicalReaction>
</comment>
<evidence type="ECO:0000256" key="10">
    <source>
        <dbReference type="ARBA" id="ARBA00035120"/>
    </source>
</evidence>
<keyword evidence="4 12" id="KW-0812">Transmembrane</keyword>
<keyword evidence="7 12" id="KW-0406">Ion transport</keyword>
<feature type="transmembrane region" description="Helical" evidence="12">
    <location>
        <begin position="21"/>
        <end position="40"/>
    </location>
</feature>
<evidence type="ECO:0000313" key="13">
    <source>
        <dbReference type="EMBL" id="QEL65975.1"/>
    </source>
</evidence>
<dbReference type="PANTHER" id="PTHR28259:SF1">
    <property type="entry name" value="FLUORIDE EXPORT PROTEIN 1-RELATED"/>
    <property type="match status" value="1"/>
</dbReference>
<evidence type="ECO:0000313" key="14">
    <source>
        <dbReference type="Proteomes" id="UP000323671"/>
    </source>
</evidence>
<keyword evidence="3" id="KW-0997">Cell inner membrane</keyword>
<keyword evidence="12" id="KW-0813">Transport</keyword>
<dbReference type="GO" id="GO:0005886">
    <property type="term" value="C:plasma membrane"/>
    <property type="evidence" value="ECO:0007669"/>
    <property type="project" value="UniProtKB-SubCell"/>
</dbReference>
<organism evidence="13 14">
    <name type="scientific">Oryzomicrobium terrae</name>
    <dbReference type="NCBI Taxonomy" id="1735038"/>
    <lineage>
        <taxon>Bacteria</taxon>
        <taxon>Pseudomonadati</taxon>
        <taxon>Pseudomonadota</taxon>
        <taxon>Betaproteobacteria</taxon>
        <taxon>Rhodocyclales</taxon>
        <taxon>Rhodocyclaceae</taxon>
        <taxon>Oryzomicrobium</taxon>
    </lineage>
</organism>
<keyword evidence="12" id="KW-0479">Metal-binding</keyword>
<keyword evidence="5 12" id="KW-1133">Transmembrane helix</keyword>
<feature type="transmembrane region" description="Helical" evidence="12">
    <location>
        <begin position="117"/>
        <end position="138"/>
    </location>
</feature>
<dbReference type="AlphaFoldDB" id="A0A5C1EB58"/>
<evidence type="ECO:0000256" key="7">
    <source>
        <dbReference type="ARBA" id="ARBA00023065"/>
    </source>
</evidence>
<feature type="transmembrane region" description="Helical" evidence="12">
    <location>
        <begin position="87"/>
        <end position="105"/>
    </location>
</feature>
<keyword evidence="14" id="KW-1185">Reference proteome</keyword>
<evidence type="ECO:0000256" key="2">
    <source>
        <dbReference type="ARBA" id="ARBA00022475"/>
    </source>
</evidence>
<dbReference type="NCBIfam" id="NF010792">
    <property type="entry name" value="PRK14196.1"/>
    <property type="match status" value="1"/>
</dbReference>
<name>A0A5C1EB58_9RHOO</name>
<sequence length="148" mass="15303">MPTEIIPTFLDFHSRDIDMNNGLSFAAIGGGAALGAWLRWGLGMALNPLLPALPLGTLAANLIGGYLIGLAVAVFHFNSGLPTELKLFVITGFLGGLTTFSTFSAEVVERLLSGQPGLALALGSVHLVGSLTATWLGLATLGATRIWG</sequence>
<evidence type="ECO:0000256" key="8">
    <source>
        <dbReference type="ARBA" id="ARBA00023136"/>
    </source>
</evidence>
<comment type="activity regulation">
    <text evidence="12">Na(+) is not transported, but it plays an essential structural role and its presence is essential for fluoride channel function.</text>
</comment>
<keyword evidence="8 12" id="KW-0472">Membrane</keyword>
<evidence type="ECO:0000256" key="9">
    <source>
        <dbReference type="ARBA" id="ARBA00023303"/>
    </source>
</evidence>
<evidence type="ECO:0000256" key="12">
    <source>
        <dbReference type="HAMAP-Rule" id="MF_00454"/>
    </source>
</evidence>
<dbReference type="PANTHER" id="PTHR28259">
    <property type="entry name" value="FLUORIDE EXPORT PROTEIN 1-RELATED"/>
    <property type="match status" value="1"/>
</dbReference>
<comment type="similarity">
    <text evidence="10 12">Belongs to the fluoride channel Fluc/FEX (TC 1.A.43) family.</text>
</comment>
<dbReference type="Pfam" id="PF02537">
    <property type="entry name" value="CRCB"/>
    <property type="match status" value="1"/>
</dbReference>
<dbReference type="HAMAP" id="MF_00454">
    <property type="entry name" value="FluC"/>
    <property type="match status" value="1"/>
</dbReference>
<feature type="binding site" evidence="12">
    <location>
        <position position="98"/>
    </location>
    <ligand>
        <name>Na(+)</name>
        <dbReference type="ChEBI" id="CHEBI:29101"/>
        <note>structural</note>
    </ligand>
</feature>
<dbReference type="GO" id="GO:0140114">
    <property type="term" value="P:cellular detoxification of fluoride"/>
    <property type="evidence" value="ECO:0007669"/>
    <property type="project" value="UniProtKB-UniRule"/>
</dbReference>
<dbReference type="EMBL" id="CP022579">
    <property type="protein sequence ID" value="QEL65975.1"/>
    <property type="molecule type" value="Genomic_DNA"/>
</dbReference>
<feature type="transmembrane region" description="Helical" evidence="12">
    <location>
        <begin position="52"/>
        <end position="75"/>
    </location>
</feature>
<dbReference type="GO" id="GO:0062054">
    <property type="term" value="F:fluoride channel activity"/>
    <property type="evidence" value="ECO:0007669"/>
    <property type="project" value="UniProtKB-UniRule"/>
</dbReference>
<protein>
    <recommendedName>
        <fullName evidence="12">Fluoride-specific ion channel FluC</fullName>
    </recommendedName>
</protein>
<comment type="function">
    <text evidence="12">Fluoride-specific ion channel. Important for reducing fluoride concentration in the cell, thus reducing its toxicity.</text>
</comment>
<evidence type="ECO:0000256" key="4">
    <source>
        <dbReference type="ARBA" id="ARBA00022692"/>
    </source>
</evidence>
<dbReference type="NCBIfam" id="TIGR00494">
    <property type="entry name" value="crcB"/>
    <property type="match status" value="1"/>
</dbReference>
<feature type="binding site" evidence="12">
    <location>
        <position position="95"/>
    </location>
    <ligand>
        <name>Na(+)</name>
        <dbReference type="ChEBI" id="CHEBI:29101"/>
        <note>structural</note>
    </ligand>
</feature>
<proteinExistence type="inferred from homology"/>
<gene>
    <name evidence="12 13" type="primary">crcB</name>
    <name evidence="12" type="synonym">fluC</name>
    <name evidence="13" type="ORF">OTERR_24990</name>
</gene>
<keyword evidence="9 12" id="KW-0407">Ion channel</keyword>